<dbReference type="STRING" id="593750.Metfor_2722"/>
<evidence type="ECO:0000313" key="1">
    <source>
        <dbReference type="EMBL" id="AGB03707.1"/>
    </source>
</evidence>
<dbReference type="Pfam" id="PF09719">
    <property type="entry name" value="C_GCAxxG_C_C"/>
    <property type="match status" value="1"/>
</dbReference>
<dbReference type="InterPro" id="IPR010181">
    <property type="entry name" value="CGCAxxGCC_motif"/>
</dbReference>
<dbReference type="Proteomes" id="UP000010824">
    <property type="component" value="Chromosome"/>
</dbReference>
<dbReference type="GeneID" id="14308505"/>
<reference evidence="1 2" key="2">
    <citation type="journal article" date="2014" name="Genome Announc.">
        <title>Complete Genome Sequence of Methanoregula formicica SMSPT, a Mesophilic Hydrogenotrophic Methanogen Isolated from a Methanogenic Upflow Anaerobic Sludge Blanket Reactor.</title>
        <authorList>
            <person name="Yamamoto K."/>
            <person name="Tamaki H."/>
            <person name="Cadillo-Quiroz H."/>
            <person name="Imachi H."/>
            <person name="Kyrpides N."/>
            <person name="Woyke T."/>
            <person name="Goodwin L."/>
            <person name="Zinder S.H."/>
            <person name="Kamagata Y."/>
            <person name="Liu W.T."/>
        </authorList>
    </citation>
    <scope>NUCLEOTIDE SEQUENCE [LARGE SCALE GENOMIC DNA]</scope>
    <source>
        <strain evidence="2">DSM 22288 / NBRC 105244 / SMSP</strain>
    </source>
</reference>
<name>L0HG62_METFS</name>
<dbReference type="eggNOG" id="arCOG06069">
    <property type="taxonomic scope" value="Archaea"/>
</dbReference>
<protein>
    <submittedName>
        <fullName evidence="1">C_GCAxxG_C_C family probable redox protein</fullName>
    </submittedName>
</protein>
<keyword evidence="2" id="KW-1185">Reference proteome</keyword>
<sequence length="148" mass="15700" precursor="true">MSKADDAHRLFLKRFTCSASVFSAFSGELGLDPDTAKKIACGFGAGISKTGNICGVVSGAIMVIGLKYGKCVEGDDAATGKTRALTQAFIAEFTKKNGSINCTELLGYNLSNPEEYAQARDEEIFVTKCPAMVRDAADILETILKTGE</sequence>
<dbReference type="InParanoid" id="L0HG62"/>
<evidence type="ECO:0000313" key="2">
    <source>
        <dbReference type="Proteomes" id="UP000010824"/>
    </source>
</evidence>
<gene>
    <name evidence="1" type="ordered locus">Metfor_2722</name>
</gene>
<dbReference type="OrthoDB" id="76803at2157"/>
<accession>L0HG62</accession>
<dbReference type="AlphaFoldDB" id="L0HG62"/>
<dbReference type="EMBL" id="CP003167">
    <property type="protein sequence ID" value="AGB03707.1"/>
    <property type="molecule type" value="Genomic_DNA"/>
</dbReference>
<proteinExistence type="predicted"/>
<reference evidence="2" key="1">
    <citation type="submission" date="2011-12" db="EMBL/GenBank/DDBJ databases">
        <title>Complete sequence of Methanoregula formicicum SMSP.</title>
        <authorList>
            <person name="Lucas S."/>
            <person name="Han J."/>
            <person name="Lapidus A."/>
            <person name="Cheng J.-F."/>
            <person name="Goodwin L."/>
            <person name="Pitluck S."/>
            <person name="Peters L."/>
            <person name="Ovchinnikova G."/>
            <person name="Teshima H."/>
            <person name="Detter J.C."/>
            <person name="Han C."/>
            <person name="Tapia R."/>
            <person name="Land M."/>
            <person name="Hauser L."/>
            <person name="Kyrpides N."/>
            <person name="Ivanova N."/>
            <person name="Pagani I."/>
            <person name="Imachi H."/>
            <person name="Tamaki H."/>
            <person name="Sekiguchi Y."/>
            <person name="Kamagata Y."/>
            <person name="Cadillo-Quiroz H."/>
            <person name="Zinder S."/>
            <person name="Liu W.-T."/>
            <person name="Woyke T."/>
        </authorList>
    </citation>
    <scope>NUCLEOTIDE SEQUENCE [LARGE SCALE GENOMIC DNA]</scope>
    <source>
        <strain evidence="2">DSM 22288 / NBRC 105244 / SMSP</strain>
    </source>
</reference>
<dbReference type="HOGENOM" id="CLU_091283_1_1_2"/>
<dbReference type="NCBIfam" id="TIGR01909">
    <property type="entry name" value="C_GCAxxG_C_C"/>
    <property type="match status" value="1"/>
</dbReference>
<organism evidence="1 2">
    <name type="scientific">Methanoregula formicica (strain DSM 22288 / NBRC 105244 / SMSP)</name>
    <dbReference type="NCBI Taxonomy" id="593750"/>
    <lineage>
        <taxon>Archaea</taxon>
        <taxon>Methanobacteriati</taxon>
        <taxon>Methanobacteriota</taxon>
        <taxon>Stenosarchaea group</taxon>
        <taxon>Methanomicrobia</taxon>
        <taxon>Methanomicrobiales</taxon>
        <taxon>Methanoregulaceae</taxon>
        <taxon>Methanoregula</taxon>
    </lineage>
</organism>
<dbReference type="RefSeq" id="WP_015286669.1">
    <property type="nucleotide sequence ID" value="NC_019943.1"/>
</dbReference>
<dbReference type="KEGG" id="mfo:Metfor_2722"/>